<reference evidence="1 2" key="1">
    <citation type="journal article" date="2011" name="Proc. Natl. Acad. Sci. U.S.A.">
        <title>Evolutionary erosion of yeast sex chromosomes by mating-type switching accidents.</title>
        <authorList>
            <person name="Gordon J.L."/>
            <person name="Armisen D."/>
            <person name="Proux-Wera E."/>
            <person name="Oheigeartaigh S.S."/>
            <person name="Byrne K.P."/>
            <person name="Wolfe K.H."/>
        </authorList>
    </citation>
    <scope>NUCLEOTIDE SEQUENCE [LARGE SCALE GENOMIC DNA]</scope>
    <source>
        <strain evidence="2">ATCC 76901 / BCRC 22586 / CBS 4309 / NBRC 1992 / NRRL Y-12630</strain>
    </source>
</reference>
<reference key="2">
    <citation type="submission" date="2011-08" db="EMBL/GenBank/DDBJ databases">
        <title>Genome sequence of Naumovozyma castellii.</title>
        <authorList>
            <person name="Gordon J.L."/>
            <person name="Armisen D."/>
            <person name="Proux-Wera E."/>
            <person name="OhEigeartaigh S.S."/>
            <person name="Byrne K.P."/>
            <person name="Wolfe K.H."/>
        </authorList>
    </citation>
    <scope>NUCLEOTIDE SEQUENCE</scope>
    <source>
        <strain>Type strain:CBS 4309</strain>
    </source>
</reference>
<dbReference type="InParanoid" id="G0V7L0"/>
<keyword evidence="2" id="KW-1185">Reference proteome</keyword>
<dbReference type="FunCoup" id="G0V7L0">
    <property type="interactions" value="19"/>
</dbReference>
<sequence>MNKDNQDIVDKAFNIAHWGFANASKLADELKDSVISSAKYVEKAVVGDEEIISSVEAHSTFGKMNIPFPGFLSAGRDNWVKTAGFSATAILMCWGCHHMLRVPSKLPVNENKCVLILGNRNDPIVRSQIADLFRRKYTVFLCSENIGDENEDEEFLFYLDPSSNKDLMRFIDYLTTSSSIKMNLAAILFMPNIAYHVPGSLTTEVLNSTFNANISVYYDVLMKILPHLPYKKTPLFLYNPSLAYNMQISTQPATTFVSGCINSLYQVLRHLRDLQTIQLNLGVFQLGGQPSNYKYLEVSGPNINKALFDPVYKLIISFNGNFLQRAYMHLITLNGLCSSFHFGKYSLLSSLIPGPYLVKVHMVCESRLKSFAKYLSDLLYKSSAYFIK</sequence>
<dbReference type="OrthoDB" id="5308060at2759"/>
<dbReference type="Proteomes" id="UP000001640">
    <property type="component" value="Chromosome 1"/>
</dbReference>
<gene>
    <name evidence="1" type="primary">NCAS0A09000</name>
    <name evidence="1" type="ordered locus">NCAS_0A09000</name>
</gene>
<dbReference type="RefSeq" id="XP_003673839.1">
    <property type="nucleotide sequence ID" value="XM_003673791.1"/>
</dbReference>
<evidence type="ECO:0008006" key="3">
    <source>
        <dbReference type="Google" id="ProtNLM"/>
    </source>
</evidence>
<accession>G0V7L0</accession>
<name>G0V7L0_NAUCA</name>
<organism evidence="1 2">
    <name type="scientific">Naumovozyma castellii</name>
    <name type="common">Yeast</name>
    <name type="synonym">Saccharomyces castellii</name>
    <dbReference type="NCBI Taxonomy" id="27288"/>
    <lineage>
        <taxon>Eukaryota</taxon>
        <taxon>Fungi</taxon>
        <taxon>Dikarya</taxon>
        <taxon>Ascomycota</taxon>
        <taxon>Saccharomycotina</taxon>
        <taxon>Saccharomycetes</taxon>
        <taxon>Saccharomycetales</taxon>
        <taxon>Saccharomycetaceae</taxon>
        <taxon>Naumovozyma</taxon>
    </lineage>
</organism>
<dbReference type="eggNOG" id="ENOG502QUU7">
    <property type="taxonomic scope" value="Eukaryota"/>
</dbReference>
<dbReference type="InterPro" id="IPR013952">
    <property type="entry name" value="DUF1776_fun"/>
</dbReference>
<dbReference type="GeneID" id="96900937"/>
<dbReference type="OMA" id="IFDAGYW"/>
<dbReference type="KEGG" id="ncs:NCAS_0A09000"/>
<evidence type="ECO:0000313" key="2">
    <source>
        <dbReference type="Proteomes" id="UP000001640"/>
    </source>
</evidence>
<protein>
    <recommendedName>
        <fullName evidence="3">DUF1776 family protein</fullName>
    </recommendedName>
</protein>
<dbReference type="EMBL" id="HE576752">
    <property type="protein sequence ID" value="CCC67458.1"/>
    <property type="molecule type" value="Genomic_DNA"/>
</dbReference>
<dbReference type="HOGENOM" id="CLU_059030_1_0_1"/>
<dbReference type="STRING" id="1064592.G0V7L0"/>
<proteinExistence type="predicted"/>
<dbReference type="Pfam" id="PF08643">
    <property type="entry name" value="DUF1776"/>
    <property type="match status" value="1"/>
</dbReference>
<dbReference type="AlphaFoldDB" id="G0V7L0"/>
<evidence type="ECO:0000313" key="1">
    <source>
        <dbReference type="EMBL" id="CCC67458.1"/>
    </source>
</evidence>